<dbReference type="EnsemblMetazoa" id="XM_050647480.1">
    <property type="protein sequence ID" value="XP_050503437.1"/>
    <property type="gene ID" value="LOC126882513"/>
</dbReference>
<dbReference type="Proteomes" id="UP001652700">
    <property type="component" value="Unplaced"/>
</dbReference>
<keyword evidence="6" id="KW-1185">Reference proteome</keyword>
<dbReference type="GeneID" id="126882513"/>
<feature type="repeat" description="ANK" evidence="3">
    <location>
        <begin position="626"/>
        <end position="658"/>
    </location>
</feature>
<feature type="domain" description="PRANC" evidence="4">
    <location>
        <begin position="415"/>
        <end position="514"/>
    </location>
</feature>
<organism evidence="5 6">
    <name type="scientific">Diabrotica virgifera virgifera</name>
    <name type="common">western corn rootworm</name>
    <dbReference type="NCBI Taxonomy" id="50390"/>
    <lineage>
        <taxon>Eukaryota</taxon>
        <taxon>Metazoa</taxon>
        <taxon>Ecdysozoa</taxon>
        <taxon>Arthropoda</taxon>
        <taxon>Hexapoda</taxon>
        <taxon>Insecta</taxon>
        <taxon>Pterygota</taxon>
        <taxon>Neoptera</taxon>
        <taxon>Endopterygota</taxon>
        <taxon>Coleoptera</taxon>
        <taxon>Polyphaga</taxon>
        <taxon>Cucujiformia</taxon>
        <taxon>Chrysomeloidea</taxon>
        <taxon>Chrysomelidae</taxon>
        <taxon>Galerucinae</taxon>
        <taxon>Diabroticina</taxon>
        <taxon>Diabroticites</taxon>
        <taxon>Diabrotica</taxon>
    </lineage>
</organism>
<keyword evidence="2 3" id="KW-0040">ANK repeat</keyword>
<name>A0ABM5JZS2_DIAVI</name>
<dbReference type="PANTHER" id="PTHR24171:SF9">
    <property type="entry name" value="ANKYRIN REPEAT DOMAIN-CONTAINING PROTEIN 39"/>
    <property type="match status" value="1"/>
</dbReference>
<feature type="repeat" description="ANK" evidence="3">
    <location>
        <begin position="727"/>
        <end position="759"/>
    </location>
</feature>
<feature type="repeat" description="ANK" evidence="3">
    <location>
        <begin position="304"/>
        <end position="336"/>
    </location>
</feature>
<dbReference type="PROSITE" id="PS50297">
    <property type="entry name" value="ANK_REP_REGION"/>
    <property type="match status" value="20"/>
</dbReference>
<dbReference type="Gene3D" id="1.25.40.20">
    <property type="entry name" value="Ankyrin repeat-containing domain"/>
    <property type="match status" value="2"/>
</dbReference>
<sequence>MEQDEFPLHSATKFGNLDEVQQLIEGGATIDEVDSDGFTSLHLAADFQHIKVAKYLLEHGADVNATDTFVGRNPLHFAAFNNDLEMIRLFTEAGANRQCSNIYGNMPIHVASEVGDVEIVKYFLENGIYVDIINESTKMTPLHMAACGGYIELVDFLLLNKASLLLKDCHKRGAIHYGVLGGNAKIVDVLIENGVDINAKDISKWTPLHLACRDGYLDIVQLLLKNSAVCNLQGRSPNYSPVHWAAETGYVEIVKYFISIGVDANFGTIQEYTLLHTACTRDQIEMVKYLVEIGADVNKKTLAKGATPLYFAIKNICPNVAEFLILNGADLKEAEYKGKSTLSLALKGVSSDYPESVQTEYMEVAKLIIKYTVLIYNPIEKFIQDGCPFFKEISQYYNDCHKEISSMRSMTIKNSTVSLYQIVCNSNKGNVLVKYLYNDNIKNELENIEDYLRDFSIYGNILPLVQHRVKKGFQRIELLTEADLIMKKIAPKLPSEIRWKVFDYLNMTDLKIVIQSDLFKQKSKCIRTRGSVKKRLTFLERFIDLIKISEPNNKPLVTDATIRINELELIDKDFEIIQLEIENQRSVFLKMEQDEFPLHSATKFGNLDEVQQLIEGGATIDEVDSDGFTSLHLAADFQHIKVAKYLLEHGADVNATDTFDGRYPLQFAAAHNDLEMIRLFTEAGANMQCSNMYGNMPIHDAAEVGNVEIVKHFLENGIYVDIINESTKMTPLHMAARGGHIELVDYLLLNKASVLLKDCNNRGSIHYGVLGGNAKVVYSLIEKGVDINAKDISKLTPLHLACRDGYLDIVQLLLKNGAVCNLEGRSPNYSPVHWAVEIGYVEIVKYFISIGVDANFGTIQEYTLLHTACTRDQIEMVKYLVVIGADVNKKTLAKGATPLYFAIKNICPNIAEFLILNGADLKEAEYKGKSTLSLALKNASSDYPESVQAEYMEVAKIIIKYTVLIYNPTEKFIQDGCLFFKELSQYYNDCHKELSSMRSVTIKNSTVSLYQIVCDSNKGNAFVKHLYNDNIKNELENIEDYLRDFSIYGNILPLVQHRVKKGFQRMKFLTDADLIMKKIAPKLPSEIRWKVFDYLNMTDLKTVIQSDLFK</sequence>
<accession>A0ABM5JZS2</accession>
<dbReference type="Pfam" id="PF12796">
    <property type="entry name" value="Ank_2"/>
    <property type="match status" value="5"/>
</dbReference>
<dbReference type="SMART" id="SM00248">
    <property type="entry name" value="ANK"/>
    <property type="match status" value="21"/>
</dbReference>
<feature type="repeat" description="ANK" evidence="3">
    <location>
        <begin position="203"/>
        <end position="235"/>
    </location>
</feature>
<evidence type="ECO:0000256" key="1">
    <source>
        <dbReference type="ARBA" id="ARBA00022737"/>
    </source>
</evidence>
<feature type="repeat" description="ANK" evidence="3">
    <location>
        <begin position="137"/>
        <end position="169"/>
    </location>
</feature>
<feature type="repeat" description="ANK" evidence="3">
    <location>
        <begin position="693"/>
        <end position="725"/>
    </location>
</feature>
<protein>
    <recommendedName>
        <fullName evidence="4">PRANC domain-containing protein</fullName>
    </recommendedName>
</protein>
<feature type="repeat" description="ANK" evidence="3">
    <location>
        <begin position="237"/>
        <end position="269"/>
    </location>
</feature>
<feature type="repeat" description="ANK" evidence="3">
    <location>
        <begin position="3"/>
        <end position="35"/>
    </location>
</feature>
<reference evidence="5" key="1">
    <citation type="submission" date="2025-05" db="UniProtKB">
        <authorList>
            <consortium name="EnsemblMetazoa"/>
        </authorList>
    </citation>
    <scope>IDENTIFICATION</scope>
</reference>
<dbReference type="PANTHER" id="PTHR24171">
    <property type="entry name" value="ANKYRIN REPEAT DOMAIN-CONTAINING PROTEIN 39-RELATED"/>
    <property type="match status" value="1"/>
</dbReference>
<evidence type="ECO:0000259" key="4">
    <source>
        <dbReference type="Pfam" id="PF09372"/>
    </source>
</evidence>
<feature type="repeat" description="ANK" evidence="3">
    <location>
        <begin position="270"/>
        <end position="302"/>
    </location>
</feature>
<feature type="repeat" description="ANK" evidence="3">
    <location>
        <begin position="70"/>
        <end position="102"/>
    </location>
</feature>
<dbReference type="InterPro" id="IPR018272">
    <property type="entry name" value="PRANC_domain"/>
</dbReference>
<evidence type="ECO:0000256" key="2">
    <source>
        <dbReference type="ARBA" id="ARBA00023043"/>
    </source>
</evidence>
<feature type="repeat" description="ANK" evidence="3">
    <location>
        <begin position="593"/>
        <end position="625"/>
    </location>
</feature>
<evidence type="ECO:0000313" key="5">
    <source>
        <dbReference type="EnsemblMetazoa" id="XP_050503437.1"/>
    </source>
</evidence>
<proteinExistence type="predicted"/>
<feature type="repeat" description="ANK" evidence="3">
    <location>
        <begin position="760"/>
        <end position="792"/>
    </location>
</feature>
<dbReference type="InterPro" id="IPR036770">
    <property type="entry name" value="Ankyrin_rpt-contain_sf"/>
</dbReference>
<feature type="repeat" description="ANK" evidence="3">
    <location>
        <begin position="894"/>
        <end position="926"/>
    </location>
</feature>
<dbReference type="Pfam" id="PF13637">
    <property type="entry name" value="Ank_4"/>
    <property type="match status" value="2"/>
</dbReference>
<evidence type="ECO:0000313" key="6">
    <source>
        <dbReference type="Proteomes" id="UP001652700"/>
    </source>
</evidence>
<feature type="repeat" description="ANK" evidence="3">
    <location>
        <begin position="860"/>
        <end position="892"/>
    </location>
</feature>
<dbReference type="RefSeq" id="XP_050503437.1">
    <property type="nucleotide sequence ID" value="XM_050647480.1"/>
</dbReference>
<feature type="repeat" description="ANK" evidence="3">
    <location>
        <begin position="170"/>
        <end position="202"/>
    </location>
</feature>
<dbReference type="InterPro" id="IPR002110">
    <property type="entry name" value="Ankyrin_rpt"/>
</dbReference>
<keyword evidence="1" id="KW-0677">Repeat</keyword>
<dbReference type="PRINTS" id="PR01415">
    <property type="entry name" value="ANKYRIN"/>
</dbReference>
<dbReference type="PROSITE" id="PS50088">
    <property type="entry name" value="ANK_REPEAT"/>
    <property type="match status" value="20"/>
</dbReference>
<feature type="repeat" description="ANK" evidence="3">
    <location>
        <begin position="103"/>
        <end position="135"/>
    </location>
</feature>
<evidence type="ECO:0000256" key="3">
    <source>
        <dbReference type="PROSITE-ProRule" id="PRU00023"/>
    </source>
</evidence>
<feature type="repeat" description="ANK" evidence="3">
    <location>
        <begin position="793"/>
        <end position="825"/>
    </location>
</feature>
<dbReference type="Pfam" id="PF09372">
    <property type="entry name" value="PRANC"/>
    <property type="match status" value="2"/>
</dbReference>
<feature type="repeat" description="ANK" evidence="3">
    <location>
        <begin position="660"/>
        <end position="692"/>
    </location>
</feature>
<feature type="repeat" description="ANK" evidence="3">
    <location>
        <begin position="36"/>
        <end position="68"/>
    </location>
</feature>
<dbReference type="SUPFAM" id="SSF48403">
    <property type="entry name" value="Ankyrin repeat"/>
    <property type="match status" value="2"/>
</dbReference>
<feature type="domain" description="PRANC" evidence="4">
    <location>
        <begin position="1005"/>
        <end position="1104"/>
    </location>
</feature>
<feature type="repeat" description="ANK" evidence="3">
    <location>
        <begin position="827"/>
        <end position="859"/>
    </location>
</feature>
<dbReference type="Pfam" id="PF00023">
    <property type="entry name" value="Ank"/>
    <property type="match status" value="2"/>
</dbReference>